<dbReference type="EMBL" id="JAARWN010000001">
    <property type="protein sequence ID" value="MBC1935184.1"/>
    <property type="molecule type" value="Genomic_DNA"/>
</dbReference>
<organism evidence="1 2">
    <name type="scientific">Listeria grandensis</name>
    <dbReference type="NCBI Taxonomy" id="1494963"/>
    <lineage>
        <taxon>Bacteria</taxon>
        <taxon>Bacillati</taxon>
        <taxon>Bacillota</taxon>
        <taxon>Bacilli</taxon>
        <taxon>Bacillales</taxon>
        <taxon>Listeriaceae</taxon>
        <taxon>Listeria</taxon>
    </lineage>
</organism>
<dbReference type="RefSeq" id="WP_185525366.1">
    <property type="nucleotide sequence ID" value="NZ_JAARWN010000001.1"/>
</dbReference>
<gene>
    <name evidence="1" type="ORF">HCA69_02315</name>
</gene>
<name>A0A7X1CNQ8_9LIST</name>
<protein>
    <submittedName>
        <fullName evidence="1">Uncharacterized protein</fullName>
    </submittedName>
</protein>
<reference evidence="1 2" key="1">
    <citation type="submission" date="2020-03" db="EMBL/GenBank/DDBJ databases">
        <title>Soil Listeria distribution.</title>
        <authorList>
            <person name="Liao J."/>
            <person name="Wiedmann M."/>
        </authorList>
    </citation>
    <scope>NUCLEOTIDE SEQUENCE [LARGE SCALE GENOMIC DNA]</scope>
    <source>
        <strain evidence="1 2">FSL L7-0741</strain>
    </source>
</reference>
<evidence type="ECO:0000313" key="1">
    <source>
        <dbReference type="EMBL" id="MBC1935184.1"/>
    </source>
</evidence>
<dbReference type="AlphaFoldDB" id="A0A7X1CNQ8"/>
<proteinExistence type="predicted"/>
<dbReference type="Proteomes" id="UP000535908">
    <property type="component" value="Unassembled WGS sequence"/>
</dbReference>
<evidence type="ECO:0000313" key="2">
    <source>
        <dbReference type="Proteomes" id="UP000535908"/>
    </source>
</evidence>
<accession>A0A7X1CNQ8</accession>
<sequence length="129" mass="14512">MIIQNKGDFVRHIGVRLIPGTNHLNAAEIIAFKEALENPLNKTVIESDEFVVPDGLLEEEQSIRSIKAWQKAVELVEDTHDLALLAKFKEDEGASGNPRPVVVTAIEERIEYIKNPPDEDRVKDKEDAE</sequence>
<comment type="caution">
    <text evidence="1">The sequence shown here is derived from an EMBL/GenBank/DDBJ whole genome shotgun (WGS) entry which is preliminary data.</text>
</comment>